<dbReference type="SUPFAM" id="SSF53098">
    <property type="entry name" value="Ribonuclease H-like"/>
    <property type="match status" value="1"/>
</dbReference>
<evidence type="ECO:0000313" key="5">
    <source>
        <dbReference type="Proteomes" id="UP000701853"/>
    </source>
</evidence>
<feature type="region of interest" description="Disordered" evidence="2">
    <location>
        <begin position="151"/>
        <end position="193"/>
    </location>
</feature>
<feature type="compositionally biased region" description="Basic residues" evidence="2">
    <location>
        <begin position="174"/>
        <end position="183"/>
    </location>
</feature>
<organism evidence="4 5">
    <name type="scientific">Gossypium anomalum</name>
    <dbReference type="NCBI Taxonomy" id="47600"/>
    <lineage>
        <taxon>Eukaryota</taxon>
        <taxon>Viridiplantae</taxon>
        <taxon>Streptophyta</taxon>
        <taxon>Embryophyta</taxon>
        <taxon>Tracheophyta</taxon>
        <taxon>Spermatophyta</taxon>
        <taxon>Magnoliopsida</taxon>
        <taxon>eudicotyledons</taxon>
        <taxon>Gunneridae</taxon>
        <taxon>Pentapetalae</taxon>
        <taxon>rosids</taxon>
        <taxon>malvids</taxon>
        <taxon>Malvales</taxon>
        <taxon>Malvaceae</taxon>
        <taxon>Malvoideae</taxon>
        <taxon>Gossypium</taxon>
    </lineage>
</organism>
<dbReference type="Pfam" id="PF14223">
    <property type="entry name" value="Retrotran_gag_2"/>
    <property type="match status" value="1"/>
</dbReference>
<dbReference type="InterPro" id="IPR057670">
    <property type="entry name" value="SH3_retrovirus"/>
</dbReference>
<comment type="caution">
    <text evidence="4">The sequence shown here is derived from an EMBL/GenBank/DDBJ whole genome shotgun (WGS) entry which is preliminary data.</text>
</comment>
<dbReference type="Pfam" id="PF22936">
    <property type="entry name" value="Pol_BBD"/>
    <property type="match status" value="1"/>
</dbReference>
<dbReference type="InterPro" id="IPR054722">
    <property type="entry name" value="PolX-like_BBD"/>
</dbReference>
<dbReference type="Proteomes" id="UP000701853">
    <property type="component" value="Chromosome 8"/>
</dbReference>
<evidence type="ECO:0000256" key="1">
    <source>
        <dbReference type="ARBA" id="ARBA00022670"/>
    </source>
</evidence>
<dbReference type="InterPro" id="IPR001584">
    <property type="entry name" value="Integrase_cat-core"/>
</dbReference>
<evidence type="ECO:0000259" key="3">
    <source>
        <dbReference type="PROSITE" id="PS50994"/>
    </source>
</evidence>
<gene>
    <name evidence="4" type="ORF">CXB51_020709</name>
</gene>
<name>A0A8J5YJS5_9ROSI</name>
<dbReference type="EMBL" id="JAHUZN010000008">
    <property type="protein sequence ID" value="KAG8487019.1"/>
    <property type="molecule type" value="Genomic_DNA"/>
</dbReference>
<protein>
    <recommendedName>
        <fullName evidence="3">Integrase catalytic domain-containing protein</fullName>
    </recommendedName>
</protein>
<dbReference type="InterPro" id="IPR012337">
    <property type="entry name" value="RNaseH-like_sf"/>
</dbReference>
<sequence length="564" mass="63902">MASLKYEIPLLDRNTRVALWQIKMQDVMKEKTVAALWKRLEQICMSKTLTSKLHMKQRLYAHRLEEGASVHEHLTVFKEILSNLEAIEVQYDKEDLGFILLCSLPQSYSTFRDTILYSCESLTVDKVYDSLTSYDKMKHLVVKPDSQGEGLIVRGRQDRNTDDDRGRTQERNPRGKSKGRSKSSNRENSGEADVVEDYSDGELLVTSVNDSKVSEEWILDSGYTFYMSPNLDWFITYETVSEGVVLMGNNASCKIAGVGTIKVKMFDGVVRTLSDVRHVPELKRNLISLSTLDSKGYRYTAESGGSTVTGDAAVASSSLSDDDITKLWHMCLGHMSENGMTGKQIKYLRIDNGLEFCSDEFNRLCKPEGIMRHLTVRHTPQQNSVAERINRTIMEKVRCMLLNANLPKSFWAEAASTACFLINRSPSVAIEKKTPQEVWSGNPVNYSDLKIFGCPAYAHVDNGKLEPRSIKYVFLGYKAGVKRYKLWCLENRKVVISRDVVFDEIAMLPNLSLKDSSNKENQKQVERQISTELTPQAITKIENRVASSPQYSIAKTELEEKLNL</sequence>
<keyword evidence="5" id="KW-1185">Reference proteome</keyword>
<dbReference type="GO" id="GO:0006508">
    <property type="term" value="P:proteolysis"/>
    <property type="evidence" value="ECO:0007669"/>
    <property type="project" value="UniProtKB-KW"/>
</dbReference>
<keyword evidence="1" id="KW-0645">Protease</keyword>
<dbReference type="Pfam" id="PF25597">
    <property type="entry name" value="SH3_retrovirus"/>
    <property type="match status" value="1"/>
</dbReference>
<feature type="domain" description="Integrase catalytic" evidence="3">
    <location>
        <begin position="346"/>
        <end position="443"/>
    </location>
</feature>
<proteinExistence type="predicted"/>
<accession>A0A8J5YJS5</accession>
<dbReference type="GO" id="GO:0008233">
    <property type="term" value="F:peptidase activity"/>
    <property type="evidence" value="ECO:0007669"/>
    <property type="project" value="UniProtKB-KW"/>
</dbReference>
<evidence type="ECO:0000313" key="4">
    <source>
        <dbReference type="EMBL" id="KAG8487019.1"/>
    </source>
</evidence>
<dbReference type="Gene3D" id="3.30.420.10">
    <property type="entry name" value="Ribonuclease H-like superfamily/Ribonuclease H"/>
    <property type="match status" value="1"/>
</dbReference>
<dbReference type="PANTHER" id="PTHR42648">
    <property type="entry name" value="TRANSPOSASE, PUTATIVE-RELATED"/>
    <property type="match status" value="1"/>
</dbReference>
<reference evidence="4 5" key="1">
    <citation type="journal article" date="2021" name="bioRxiv">
        <title>The Gossypium anomalum genome as a resource for cotton improvement and evolutionary analysis of hybrid incompatibility.</title>
        <authorList>
            <person name="Grover C.E."/>
            <person name="Yuan D."/>
            <person name="Arick M.A."/>
            <person name="Miller E.R."/>
            <person name="Hu G."/>
            <person name="Peterson D.G."/>
            <person name="Wendel J.F."/>
            <person name="Udall J.A."/>
        </authorList>
    </citation>
    <scope>NUCLEOTIDE SEQUENCE [LARGE SCALE GENOMIC DNA]</scope>
    <source>
        <strain evidence="4">JFW-Udall</strain>
        <tissue evidence="4">Leaf</tissue>
    </source>
</reference>
<keyword evidence="1" id="KW-0378">Hydrolase</keyword>
<dbReference type="PANTHER" id="PTHR42648:SF28">
    <property type="entry name" value="TRANSPOSON-ENCODED PROTEIN WITH RIBONUCLEASE H-LIKE AND RETROVIRUS ZINC FINGER-LIKE DOMAINS"/>
    <property type="match status" value="1"/>
</dbReference>
<dbReference type="PROSITE" id="PS50994">
    <property type="entry name" value="INTEGRASE"/>
    <property type="match status" value="1"/>
</dbReference>
<evidence type="ECO:0000256" key="2">
    <source>
        <dbReference type="SAM" id="MobiDB-lite"/>
    </source>
</evidence>
<dbReference type="OrthoDB" id="1436950at2759"/>
<feature type="compositionally biased region" description="Basic and acidic residues" evidence="2">
    <location>
        <begin position="155"/>
        <end position="173"/>
    </location>
</feature>
<dbReference type="AlphaFoldDB" id="A0A8J5YJS5"/>
<dbReference type="InterPro" id="IPR036397">
    <property type="entry name" value="RNaseH_sf"/>
</dbReference>
<dbReference type="InterPro" id="IPR039537">
    <property type="entry name" value="Retrotran_Ty1/copia-like"/>
</dbReference>
<dbReference type="GO" id="GO:0015074">
    <property type="term" value="P:DNA integration"/>
    <property type="evidence" value="ECO:0007669"/>
    <property type="project" value="InterPro"/>
</dbReference>
<dbReference type="GO" id="GO:0003676">
    <property type="term" value="F:nucleic acid binding"/>
    <property type="evidence" value="ECO:0007669"/>
    <property type="project" value="InterPro"/>
</dbReference>